<evidence type="ECO:0000256" key="3">
    <source>
        <dbReference type="ARBA" id="ARBA00023239"/>
    </source>
</evidence>
<evidence type="ECO:0000313" key="6">
    <source>
        <dbReference type="Proteomes" id="UP001596106"/>
    </source>
</evidence>
<dbReference type="InterPro" id="IPR015813">
    <property type="entry name" value="Pyrv/PenolPyrv_kinase-like_dom"/>
</dbReference>
<evidence type="ECO:0000313" key="5">
    <source>
        <dbReference type="EMBL" id="MFC5411492.1"/>
    </source>
</evidence>
<dbReference type="InterPro" id="IPR050251">
    <property type="entry name" value="HpcH-HpaI_aldolase"/>
</dbReference>
<comment type="similarity">
    <text evidence="1">Belongs to the HpcH/HpaI aldolase family.</text>
</comment>
<evidence type="ECO:0000256" key="2">
    <source>
        <dbReference type="ARBA" id="ARBA00022723"/>
    </source>
</evidence>
<dbReference type="RefSeq" id="WP_379848385.1">
    <property type="nucleotide sequence ID" value="NZ_JBHSMA010000006.1"/>
</dbReference>
<dbReference type="PANTHER" id="PTHR30502">
    <property type="entry name" value="2-KETO-3-DEOXY-L-RHAMNONATE ALDOLASE"/>
    <property type="match status" value="1"/>
</dbReference>
<keyword evidence="6" id="KW-1185">Reference proteome</keyword>
<dbReference type="InterPro" id="IPR040442">
    <property type="entry name" value="Pyrv_kinase-like_dom_sf"/>
</dbReference>
<sequence>MAADTLIQKLEQGQVVYGTCLIANSPLWLNALSGAKLDFIFLDTEHIPADRSSLAHTCQQLNAMGITPVVRISHPDPFLAVQALDAGAKAIVAPYIETAEQLRMLAGAVKYRPLKGKKLEAILSGSEPLSAQLDAYLRSYNHGTMLIANIESTPAIANLDALLATPGLDGVFIGPHDLSVSLGLPEQYDHPDFEAAVRTIIRKTRAVGKHVGAQFWQDPSVQIKWAKEGLNMVIHSNDLTFFKQKLEADMARIRTGIDQLP</sequence>
<reference evidence="6" key="1">
    <citation type="journal article" date="2019" name="Int. J. Syst. Evol. Microbiol.">
        <title>The Global Catalogue of Microorganisms (GCM) 10K type strain sequencing project: providing services to taxonomists for standard genome sequencing and annotation.</title>
        <authorList>
            <consortium name="The Broad Institute Genomics Platform"/>
            <consortium name="The Broad Institute Genome Sequencing Center for Infectious Disease"/>
            <person name="Wu L."/>
            <person name="Ma J."/>
        </authorList>
    </citation>
    <scope>NUCLEOTIDE SEQUENCE [LARGE SCALE GENOMIC DNA]</scope>
    <source>
        <strain evidence="6">CCUG 55250</strain>
    </source>
</reference>
<protein>
    <submittedName>
        <fullName evidence="5">HpcH/HpaI aldolase/citrate lyase family protein</fullName>
    </submittedName>
</protein>
<dbReference type="Gene3D" id="3.20.20.60">
    <property type="entry name" value="Phosphoenolpyruvate-binding domains"/>
    <property type="match status" value="1"/>
</dbReference>
<proteinExistence type="inferred from homology"/>
<dbReference type="SUPFAM" id="SSF51621">
    <property type="entry name" value="Phosphoenolpyruvate/pyruvate domain"/>
    <property type="match status" value="1"/>
</dbReference>
<feature type="domain" description="HpcH/HpaI aldolase/citrate lyase" evidence="4">
    <location>
        <begin position="23"/>
        <end position="233"/>
    </location>
</feature>
<dbReference type="Proteomes" id="UP001596106">
    <property type="component" value="Unassembled WGS sequence"/>
</dbReference>
<gene>
    <name evidence="5" type="ORF">ACFPMF_19370</name>
</gene>
<dbReference type="InterPro" id="IPR005000">
    <property type="entry name" value="Aldolase/citrate-lyase_domain"/>
</dbReference>
<keyword evidence="2" id="KW-0479">Metal-binding</keyword>
<organism evidence="5 6">
    <name type="scientific">Larkinella bovis</name>
    <dbReference type="NCBI Taxonomy" id="683041"/>
    <lineage>
        <taxon>Bacteria</taxon>
        <taxon>Pseudomonadati</taxon>
        <taxon>Bacteroidota</taxon>
        <taxon>Cytophagia</taxon>
        <taxon>Cytophagales</taxon>
        <taxon>Spirosomataceae</taxon>
        <taxon>Larkinella</taxon>
    </lineage>
</organism>
<dbReference type="PANTHER" id="PTHR30502:SF0">
    <property type="entry name" value="PHOSPHOENOLPYRUVATE CARBOXYLASE FAMILY PROTEIN"/>
    <property type="match status" value="1"/>
</dbReference>
<dbReference type="Pfam" id="PF03328">
    <property type="entry name" value="HpcH_HpaI"/>
    <property type="match status" value="1"/>
</dbReference>
<evidence type="ECO:0000259" key="4">
    <source>
        <dbReference type="Pfam" id="PF03328"/>
    </source>
</evidence>
<keyword evidence="3 5" id="KW-0456">Lyase</keyword>
<dbReference type="GO" id="GO:0016829">
    <property type="term" value="F:lyase activity"/>
    <property type="evidence" value="ECO:0007669"/>
    <property type="project" value="UniProtKB-KW"/>
</dbReference>
<comment type="caution">
    <text evidence="5">The sequence shown here is derived from an EMBL/GenBank/DDBJ whole genome shotgun (WGS) entry which is preliminary data.</text>
</comment>
<evidence type="ECO:0000256" key="1">
    <source>
        <dbReference type="ARBA" id="ARBA00005568"/>
    </source>
</evidence>
<accession>A0ABW0IH76</accession>
<dbReference type="EMBL" id="JBHSMA010000006">
    <property type="protein sequence ID" value="MFC5411492.1"/>
    <property type="molecule type" value="Genomic_DNA"/>
</dbReference>
<name>A0ABW0IH76_9BACT</name>